<dbReference type="SUPFAM" id="SSF56349">
    <property type="entry name" value="DNA breaking-rejoining enzymes"/>
    <property type="match status" value="1"/>
</dbReference>
<organism evidence="1 2">
    <name type="scientific">Salinispora arenicola</name>
    <dbReference type="NCBI Taxonomy" id="168697"/>
    <lineage>
        <taxon>Bacteria</taxon>
        <taxon>Bacillati</taxon>
        <taxon>Actinomycetota</taxon>
        <taxon>Actinomycetes</taxon>
        <taxon>Micromonosporales</taxon>
        <taxon>Micromonosporaceae</taxon>
        <taxon>Salinispora</taxon>
    </lineage>
</organism>
<sequence length="131" mass="14936">MLSFYNVLQYAVELKLLDFNPVDKLRVQSSRRKLSGEVDRRVVVNVRQARELLIGVTYVGQRGKDGRRGERLVAFYACLYFAALRPSEALGLRERDCHLPAKGWGLLTLEKSRPVVGKRYTDSGEVHDDRG</sequence>
<dbReference type="Proteomes" id="UP000677457">
    <property type="component" value="Unassembled WGS sequence"/>
</dbReference>
<accession>A0ABQ4K0Y1</accession>
<comment type="caution">
    <text evidence="1">The sequence shown here is derived from an EMBL/GenBank/DDBJ whole genome shotgun (WGS) entry which is preliminary data.</text>
</comment>
<gene>
    <name evidence="1" type="ORF">Sar04_46970</name>
</gene>
<protein>
    <recommendedName>
        <fullName evidence="3">Tyr recombinase domain-containing protein</fullName>
    </recommendedName>
</protein>
<evidence type="ECO:0008006" key="3">
    <source>
        <dbReference type="Google" id="ProtNLM"/>
    </source>
</evidence>
<name>A0ABQ4K0Y1_SALAC</name>
<dbReference type="RefSeq" id="WP_029024326.1">
    <property type="nucleotide sequence ID" value="NZ_BOQM01000053.1"/>
</dbReference>
<keyword evidence="2" id="KW-1185">Reference proteome</keyword>
<dbReference type="EMBL" id="BOQM01000053">
    <property type="protein sequence ID" value="GIM87961.1"/>
    <property type="molecule type" value="Genomic_DNA"/>
</dbReference>
<evidence type="ECO:0000313" key="2">
    <source>
        <dbReference type="Proteomes" id="UP000677457"/>
    </source>
</evidence>
<dbReference type="GeneID" id="93770006"/>
<reference evidence="1 2" key="1">
    <citation type="submission" date="2021-03" db="EMBL/GenBank/DDBJ databases">
        <title>Whole genome shotgun sequence of Salinispora arenicola NBRC 105043.</title>
        <authorList>
            <person name="Komaki H."/>
            <person name="Tamura T."/>
        </authorList>
    </citation>
    <scope>NUCLEOTIDE SEQUENCE [LARGE SCALE GENOMIC DNA]</scope>
    <source>
        <strain evidence="1 2">NBRC 105043</strain>
    </source>
</reference>
<evidence type="ECO:0000313" key="1">
    <source>
        <dbReference type="EMBL" id="GIM87961.1"/>
    </source>
</evidence>
<dbReference type="InterPro" id="IPR011010">
    <property type="entry name" value="DNA_brk_join_enz"/>
</dbReference>
<proteinExistence type="predicted"/>